<dbReference type="Gene3D" id="3.20.20.80">
    <property type="entry name" value="Glycosidases"/>
    <property type="match status" value="1"/>
</dbReference>
<dbReference type="CDD" id="cd04080">
    <property type="entry name" value="CBM6_cellulase-like"/>
    <property type="match status" value="1"/>
</dbReference>
<evidence type="ECO:0000259" key="6">
    <source>
        <dbReference type="PROSITE" id="PS51175"/>
    </source>
</evidence>
<dbReference type="SUPFAM" id="SSF49785">
    <property type="entry name" value="Galactose-binding domain-like"/>
    <property type="match status" value="1"/>
</dbReference>
<name>A0A7W7MQT5_9ACTN</name>
<feature type="domain" description="CBM6" evidence="6">
    <location>
        <begin position="607"/>
        <end position="736"/>
    </location>
</feature>
<dbReference type="InterPro" id="IPR001139">
    <property type="entry name" value="Glyco_hydro_30"/>
</dbReference>
<keyword evidence="2 5" id="KW-0732">Signal</keyword>
<dbReference type="EMBL" id="JACHNH010000001">
    <property type="protein sequence ID" value="MBB4762724.1"/>
    <property type="molecule type" value="Genomic_DNA"/>
</dbReference>
<sequence>MRRSITAAVVAATAAGGVLAAVGPAATAGGAGRGAAVTGTYSAGAARAWQPLPTTHIGPARGPATDATVVIDPSAPRQRYAGVGFSLDETSVSNLWKLTPAERDRAVRLLVDPRTGAGLDRFRLTIGSPDLIEHLPFWSYDELPAGVNEDFGLRHFSIRRDVSAHIIDTIKLIQRHNPRATFFASAWSAPAWMKTNNRFTGEVALRPGSTSSYEQVGRLRDDCIDVFARYYVKYLRAYAEHGVRIDALTLLNEPGIDVVYPAMDLSIAQQQRLAVAVAREVKRAGLDTDLYVHDFNFWDWRDPNSTETKNYHRILDDAPARAAADGIAFHPYWGDPAVMRDAYEQTGKPVHMTETSDLSPATILSYLRLDASSYVMWAQTTDQDGGTLHWTPSRDNDVDWAEIGRTTKWPDRLVKVDTAARTFTVRDELYAMGQFARYLGPEHVRVASSAANGGISNVIFKDGRDRFVAILGNGTAEDRTVRVVLAGGSFTTTVPANSYATYRWRGDVPSPRHNRPPVLRAVPDVVADQYATTEVRLSADDPDGDRLAYYATDLPDGVGVDAATGTVRIRPAVSGERDLTFRVTDGAAHDEVTVHLAVRPRGAPVGERIEAESYVAQHGWTEGGANFVENTPAASGGRNVGWTAAGNWLRYRVDVARAGTYDLELRVANGTGADAPDAVSLRDAAGAVLATVSVPDTGGWAAYRSVHAQVTLPAGDQLVTLYCETGGFNVDYLRLTG</sequence>
<dbReference type="EC" id="3.2.1.45" evidence="7"/>
<dbReference type="PANTHER" id="PTHR11069">
    <property type="entry name" value="GLUCOSYLCERAMIDASE"/>
    <property type="match status" value="1"/>
</dbReference>
<dbReference type="GO" id="GO:0005975">
    <property type="term" value="P:carbohydrate metabolic process"/>
    <property type="evidence" value="ECO:0007669"/>
    <property type="project" value="UniProtKB-ARBA"/>
</dbReference>
<comment type="similarity">
    <text evidence="1 4">Belongs to the glycosyl hydrolase 30 family.</text>
</comment>
<reference evidence="7 8" key="1">
    <citation type="submission" date="2020-08" db="EMBL/GenBank/DDBJ databases">
        <title>Sequencing the genomes of 1000 actinobacteria strains.</title>
        <authorList>
            <person name="Klenk H.-P."/>
        </authorList>
    </citation>
    <scope>NUCLEOTIDE SEQUENCE [LARGE SCALE GENOMIC DNA]</scope>
    <source>
        <strain evidence="7 8">DSM 43149</strain>
    </source>
</reference>
<dbReference type="PANTHER" id="PTHR11069:SF23">
    <property type="entry name" value="LYSOSOMAL ACID GLUCOSYLCERAMIDASE"/>
    <property type="match status" value="1"/>
</dbReference>
<keyword evidence="8" id="KW-1185">Reference proteome</keyword>
<dbReference type="SUPFAM" id="SSF49313">
    <property type="entry name" value="Cadherin-like"/>
    <property type="match status" value="1"/>
</dbReference>
<proteinExistence type="inferred from homology"/>
<dbReference type="InterPro" id="IPR013783">
    <property type="entry name" value="Ig-like_fold"/>
</dbReference>
<dbReference type="InterPro" id="IPR015919">
    <property type="entry name" value="Cadherin-like_sf"/>
</dbReference>
<keyword evidence="3 4" id="KW-0378">Hydrolase</keyword>
<keyword evidence="4 7" id="KW-0326">Glycosidase</keyword>
<evidence type="ECO:0000256" key="4">
    <source>
        <dbReference type="RuleBase" id="RU361188"/>
    </source>
</evidence>
<dbReference type="PROSITE" id="PS51175">
    <property type="entry name" value="CBM6"/>
    <property type="match status" value="1"/>
</dbReference>
<dbReference type="Pfam" id="PF17963">
    <property type="entry name" value="Big_9"/>
    <property type="match status" value="1"/>
</dbReference>
<dbReference type="SUPFAM" id="SSF51445">
    <property type="entry name" value="(Trans)glycosidases"/>
    <property type="match status" value="1"/>
</dbReference>
<dbReference type="Gene3D" id="2.60.40.10">
    <property type="entry name" value="Immunoglobulins"/>
    <property type="match status" value="1"/>
</dbReference>
<dbReference type="GO" id="GO:0006680">
    <property type="term" value="P:glucosylceramide catabolic process"/>
    <property type="evidence" value="ECO:0007669"/>
    <property type="project" value="TreeGrafter"/>
</dbReference>
<dbReference type="InterPro" id="IPR006584">
    <property type="entry name" value="Cellulose-bd_IV"/>
</dbReference>
<evidence type="ECO:0000313" key="8">
    <source>
        <dbReference type="Proteomes" id="UP000578112"/>
    </source>
</evidence>
<evidence type="ECO:0000256" key="3">
    <source>
        <dbReference type="ARBA" id="ARBA00022801"/>
    </source>
</evidence>
<dbReference type="GO" id="GO:0030246">
    <property type="term" value="F:carbohydrate binding"/>
    <property type="evidence" value="ECO:0007669"/>
    <property type="project" value="InterPro"/>
</dbReference>
<evidence type="ECO:0000256" key="5">
    <source>
        <dbReference type="SAM" id="SignalP"/>
    </source>
</evidence>
<dbReference type="AlphaFoldDB" id="A0A7W7MQT5"/>
<dbReference type="InterPro" id="IPR017853">
    <property type="entry name" value="GH"/>
</dbReference>
<dbReference type="InterPro" id="IPR033453">
    <property type="entry name" value="Glyco_hydro_30_TIM-barrel"/>
</dbReference>
<dbReference type="Pfam" id="PF02055">
    <property type="entry name" value="Glyco_hydro_30"/>
    <property type="match status" value="1"/>
</dbReference>
<evidence type="ECO:0000256" key="1">
    <source>
        <dbReference type="ARBA" id="ARBA00005382"/>
    </source>
</evidence>
<dbReference type="GO" id="GO:0004348">
    <property type="term" value="F:glucosylceramidase activity"/>
    <property type="evidence" value="ECO:0007669"/>
    <property type="project" value="UniProtKB-EC"/>
</dbReference>
<dbReference type="RefSeq" id="WP_184994020.1">
    <property type="nucleotide sequence ID" value="NZ_BOMK01000006.1"/>
</dbReference>
<protein>
    <submittedName>
        <fullName evidence="7">Glucosylceramidase</fullName>
        <ecNumber evidence="7">3.2.1.45</ecNumber>
    </submittedName>
</protein>
<evidence type="ECO:0000313" key="7">
    <source>
        <dbReference type="EMBL" id="MBB4762724.1"/>
    </source>
</evidence>
<dbReference type="InterPro" id="IPR008979">
    <property type="entry name" value="Galactose-bd-like_sf"/>
</dbReference>
<dbReference type="Gene3D" id="2.60.120.260">
    <property type="entry name" value="Galactose-binding domain-like"/>
    <property type="match status" value="1"/>
</dbReference>
<accession>A0A7W7MQT5</accession>
<dbReference type="SMART" id="SM00606">
    <property type="entry name" value="CBD_IV"/>
    <property type="match status" value="1"/>
</dbReference>
<organism evidence="7 8">
    <name type="scientific">Actinoplanes digitatis</name>
    <dbReference type="NCBI Taxonomy" id="1868"/>
    <lineage>
        <taxon>Bacteria</taxon>
        <taxon>Bacillati</taxon>
        <taxon>Actinomycetota</taxon>
        <taxon>Actinomycetes</taxon>
        <taxon>Micromonosporales</taxon>
        <taxon>Micromonosporaceae</taxon>
        <taxon>Actinoplanes</taxon>
    </lineage>
</organism>
<evidence type="ECO:0000256" key="2">
    <source>
        <dbReference type="ARBA" id="ARBA00022729"/>
    </source>
</evidence>
<comment type="caution">
    <text evidence="7">The sequence shown here is derived from an EMBL/GenBank/DDBJ whole genome shotgun (WGS) entry which is preliminary data.</text>
</comment>
<dbReference type="Pfam" id="PF03422">
    <property type="entry name" value="CBM_6"/>
    <property type="match status" value="1"/>
</dbReference>
<dbReference type="InterPro" id="IPR005084">
    <property type="entry name" value="CBM6"/>
</dbReference>
<feature type="signal peptide" evidence="5">
    <location>
        <begin position="1"/>
        <end position="20"/>
    </location>
</feature>
<dbReference type="Proteomes" id="UP000578112">
    <property type="component" value="Unassembled WGS sequence"/>
</dbReference>
<feature type="chain" id="PRO_5031512511" evidence="5">
    <location>
        <begin position="21"/>
        <end position="737"/>
    </location>
</feature>
<dbReference type="GO" id="GO:0016020">
    <property type="term" value="C:membrane"/>
    <property type="evidence" value="ECO:0007669"/>
    <property type="project" value="InterPro"/>
</dbReference>
<gene>
    <name evidence="7" type="ORF">BJ971_003280</name>
</gene>
<dbReference type="GO" id="GO:0005509">
    <property type="term" value="F:calcium ion binding"/>
    <property type="evidence" value="ECO:0007669"/>
    <property type="project" value="InterPro"/>
</dbReference>